<comment type="subcellular location">
    <subcellularLocation>
        <location evidence="2">Cell inner membrane</location>
        <topology evidence="2">Multi-pass membrane protein</topology>
    </subcellularLocation>
</comment>
<feature type="transmembrane region" description="Helical" evidence="12">
    <location>
        <begin position="300"/>
        <end position="318"/>
    </location>
</feature>
<dbReference type="PANTHER" id="PTHR33529">
    <property type="entry name" value="SLR0882 PROTEIN-RELATED"/>
    <property type="match status" value="1"/>
</dbReference>
<feature type="transmembrane region" description="Helical" evidence="12">
    <location>
        <begin position="53"/>
        <end position="78"/>
    </location>
</feature>
<keyword evidence="5" id="KW-0813">Transport</keyword>
<dbReference type="PANTHER" id="PTHR33529:SF7">
    <property type="entry name" value="LIPOPOLYSACCHARIDE EXPORT SYSTEM PERMEASE PROTEIN LPTF"/>
    <property type="match status" value="1"/>
</dbReference>
<evidence type="ECO:0000256" key="10">
    <source>
        <dbReference type="ARBA" id="ARBA00023136"/>
    </source>
</evidence>
<dbReference type="InterPro" id="IPR030922">
    <property type="entry name" value="LptF"/>
</dbReference>
<evidence type="ECO:0000256" key="3">
    <source>
        <dbReference type="ARBA" id="ARBA00007725"/>
    </source>
</evidence>
<comment type="similarity">
    <text evidence="3">Belongs to the LptF/LptG family.</text>
</comment>
<evidence type="ECO:0000256" key="6">
    <source>
        <dbReference type="ARBA" id="ARBA00022475"/>
    </source>
</evidence>
<comment type="caution">
    <text evidence="13">The sequence shown here is derived from an EMBL/GenBank/DDBJ whole genome shotgun (WGS) entry which is preliminary data.</text>
</comment>
<name>A0A7V8GMM1_9GAMM</name>
<evidence type="ECO:0000256" key="11">
    <source>
        <dbReference type="ARBA" id="ARBA00026081"/>
    </source>
</evidence>
<comment type="subunit">
    <text evidence="11">Component of the lipopolysaccharide transport and assembly complex. The LptBFG transporter is composed of two ATP-binding proteins (LptB) and two transmembrane proteins (LptF and LptG).</text>
</comment>
<keyword evidence="9 12" id="KW-1133">Transmembrane helix</keyword>
<proteinExistence type="inferred from homology"/>
<dbReference type="GO" id="GO:0015920">
    <property type="term" value="P:lipopolysaccharide transport"/>
    <property type="evidence" value="ECO:0007669"/>
    <property type="project" value="TreeGrafter"/>
</dbReference>
<reference evidence="13 14" key="1">
    <citation type="submission" date="2017-10" db="EMBL/GenBank/DDBJ databases">
        <title>Whole genome sequencing of Pseudoxanthomonas broegbernensis DSM 12573(T).</title>
        <authorList>
            <person name="Kumar S."/>
            <person name="Bansal K."/>
            <person name="Kaur A."/>
            <person name="Patil P."/>
            <person name="Sharma S."/>
            <person name="Patil P.B."/>
        </authorList>
    </citation>
    <scope>NUCLEOTIDE SEQUENCE [LARGE SCALE GENOMIC DNA]</scope>
    <source>
        <strain evidence="13 14">DSM 12573</strain>
    </source>
</reference>
<evidence type="ECO:0000256" key="2">
    <source>
        <dbReference type="ARBA" id="ARBA00004429"/>
    </source>
</evidence>
<dbReference type="NCBIfam" id="TIGR04407">
    <property type="entry name" value="LptF_YjgP"/>
    <property type="match status" value="1"/>
</dbReference>
<keyword evidence="14" id="KW-1185">Reference proteome</keyword>
<keyword evidence="10 12" id="KW-0472">Membrane</keyword>
<evidence type="ECO:0000256" key="5">
    <source>
        <dbReference type="ARBA" id="ARBA00022448"/>
    </source>
</evidence>
<evidence type="ECO:0000256" key="1">
    <source>
        <dbReference type="ARBA" id="ARBA00002265"/>
    </source>
</evidence>
<accession>A0A7V8GMM1</accession>
<dbReference type="EMBL" id="MWIP01000005">
    <property type="protein sequence ID" value="KAF1686589.1"/>
    <property type="molecule type" value="Genomic_DNA"/>
</dbReference>
<comment type="function">
    <text evidence="1">Part of the ABC transporter complex LptBFG involved in the translocation of lipopolysaccharide (LPS) from the inner membrane to the outer membrane.</text>
</comment>
<dbReference type="GO" id="GO:0043190">
    <property type="term" value="C:ATP-binding cassette (ABC) transporter complex"/>
    <property type="evidence" value="ECO:0007669"/>
    <property type="project" value="InterPro"/>
</dbReference>
<gene>
    <name evidence="13" type="primary">lptF</name>
    <name evidence="13" type="ORF">B1992_06660</name>
</gene>
<sequence>MPKLDRYLLRDFVQSFLATLIVLLTVSLGGVLVDVLGEIADGGLPARLLLSQLGLQLLVYLPLVLPLALMLGLMLAVARLYRDSEMAVLNAVGVGPRRLLRPLLMTVLPVAAAVGLCSLWLGPWAQRTAARMVEQAHRSLIVAGLEPGRFTALPGGGGIVYIDGMSEDGRQLQGVFLQREREGRVDVVTARTGSLEFEGDRDRYLRLLDGHRLEGPLETGLDFRLMRYAVNEVALPDRTETRQSDDPALAPTWALLGDARPSAVAELHARLTPPLLALAFALLTVPLARSSPRQQRYGRALLGFLAYLVGVNLMFIGIRLLADGEVPRMLGLWWLTVPLLALSVWLYLRDGRLPRPRKEAA</sequence>
<keyword evidence="8 12" id="KW-0812">Transmembrane</keyword>
<evidence type="ECO:0000256" key="7">
    <source>
        <dbReference type="ARBA" id="ARBA00022519"/>
    </source>
</evidence>
<evidence type="ECO:0000313" key="13">
    <source>
        <dbReference type="EMBL" id="KAF1686589.1"/>
    </source>
</evidence>
<evidence type="ECO:0000256" key="9">
    <source>
        <dbReference type="ARBA" id="ARBA00022989"/>
    </source>
</evidence>
<feature type="transmembrane region" description="Helical" evidence="12">
    <location>
        <begin position="99"/>
        <end position="121"/>
    </location>
</feature>
<protein>
    <recommendedName>
        <fullName evidence="4">Lipopolysaccharide export system permease protein LptF</fullName>
    </recommendedName>
</protein>
<evidence type="ECO:0000256" key="4">
    <source>
        <dbReference type="ARBA" id="ARBA00014213"/>
    </source>
</evidence>
<dbReference type="Proteomes" id="UP000462066">
    <property type="component" value="Unassembled WGS sequence"/>
</dbReference>
<dbReference type="Pfam" id="PF03739">
    <property type="entry name" value="LptF_LptG"/>
    <property type="match status" value="1"/>
</dbReference>
<keyword evidence="7" id="KW-0997">Cell inner membrane</keyword>
<dbReference type="InterPro" id="IPR005495">
    <property type="entry name" value="LptG/LptF_permease"/>
</dbReference>
<evidence type="ECO:0000256" key="8">
    <source>
        <dbReference type="ARBA" id="ARBA00022692"/>
    </source>
</evidence>
<feature type="transmembrane region" description="Helical" evidence="12">
    <location>
        <begin position="12"/>
        <end position="33"/>
    </location>
</feature>
<dbReference type="AlphaFoldDB" id="A0A7V8GMM1"/>
<dbReference type="GO" id="GO:0055085">
    <property type="term" value="P:transmembrane transport"/>
    <property type="evidence" value="ECO:0007669"/>
    <property type="project" value="InterPro"/>
</dbReference>
<dbReference type="RefSeq" id="WP_162310700.1">
    <property type="nucleotide sequence ID" value="NZ_JACHGU010000001.1"/>
</dbReference>
<evidence type="ECO:0000313" key="14">
    <source>
        <dbReference type="Proteomes" id="UP000462066"/>
    </source>
</evidence>
<evidence type="ECO:0000256" key="12">
    <source>
        <dbReference type="SAM" id="Phobius"/>
    </source>
</evidence>
<feature type="transmembrane region" description="Helical" evidence="12">
    <location>
        <begin position="330"/>
        <end position="348"/>
    </location>
</feature>
<organism evidence="13 14">
    <name type="scientific">Pseudoxanthomonas broegbernensis</name>
    <dbReference type="NCBI Taxonomy" id="83619"/>
    <lineage>
        <taxon>Bacteria</taxon>
        <taxon>Pseudomonadati</taxon>
        <taxon>Pseudomonadota</taxon>
        <taxon>Gammaproteobacteria</taxon>
        <taxon>Lysobacterales</taxon>
        <taxon>Lysobacteraceae</taxon>
        <taxon>Pseudoxanthomonas</taxon>
    </lineage>
</organism>
<keyword evidence="6" id="KW-1003">Cell membrane</keyword>